<feature type="domain" description="Integrase catalytic" evidence="6">
    <location>
        <begin position="533"/>
        <end position="706"/>
    </location>
</feature>
<evidence type="ECO:0000259" key="6">
    <source>
        <dbReference type="PROSITE" id="PS50994"/>
    </source>
</evidence>
<dbReference type="Pfam" id="PF22936">
    <property type="entry name" value="Pol_BBD"/>
    <property type="match status" value="1"/>
</dbReference>
<keyword evidence="1" id="KW-0645">Protease</keyword>
<dbReference type="SUPFAM" id="SSF56672">
    <property type="entry name" value="DNA/RNA polymerases"/>
    <property type="match status" value="1"/>
</dbReference>
<proteinExistence type="predicted"/>
<organism evidence="8 9">
    <name type="scientific">Phytophthora rubi</name>
    <dbReference type="NCBI Taxonomy" id="129364"/>
    <lineage>
        <taxon>Eukaryota</taxon>
        <taxon>Sar</taxon>
        <taxon>Stramenopiles</taxon>
        <taxon>Oomycota</taxon>
        <taxon>Peronosporomycetes</taxon>
        <taxon>Peronosporales</taxon>
        <taxon>Peronosporaceae</taxon>
        <taxon>Phytophthora</taxon>
    </lineage>
</organism>
<evidence type="ECO:0000313" key="10">
    <source>
        <dbReference type="Proteomes" id="UP000435112"/>
    </source>
</evidence>
<dbReference type="GO" id="GO:0015074">
    <property type="term" value="P:DNA integration"/>
    <property type="evidence" value="ECO:0007669"/>
    <property type="project" value="InterPro"/>
</dbReference>
<feature type="compositionally biased region" description="Acidic residues" evidence="5">
    <location>
        <begin position="831"/>
        <end position="840"/>
    </location>
</feature>
<protein>
    <recommendedName>
        <fullName evidence="6">Integrase catalytic domain-containing protein</fullName>
    </recommendedName>
</protein>
<evidence type="ECO:0000313" key="9">
    <source>
        <dbReference type="Proteomes" id="UP000429607"/>
    </source>
</evidence>
<dbReference type="InterPro" id="IPR025724">
    <property type="entry name" value="GAG-pre-integrase_dom"/>
</dbReference>
<dbReference type="PANTHER" id="PTHR42648:SF28">
    <property type="entry name" value="TRANSPOSON-ENCODED PROTEIN WITH RIBONUCLEASE H-LIKE AND RETROVIRUS ZINC FINGER-LIKE DOMAINS"/>
    <property type="match status" value="1"/>
</dbReference>
<dbReference type="EMBL" id="QXFV01001498">
    <property type="protein sequence ID" value="KAE9004450.1"/>
    <property type="molecule type" value="Genomic_DNA"/>
</dbReference>
<feature type="compositionally biased region" description="Basic and acidic residues" evidence="5">
    <location>
        <begin position="880"/>
        <end position="895"/>
    </location>
</feature>
<evidence type="ECO:0000313" key="7">
    <source>
        <dbReference type="EMBL" id="KAE9001033.1"/>
    </source>
</evidence>
<dbReference type="SUPFAM" id="SSF53098">
    <property type="entry name" value="Ribonuclease H-like"/>
    <property type="match status" value="1"/>
</dbReference>
<evidence type="ECO:0000313" key="8">
    <source>
        <dbReference type="EMBL" id="KAE9004450.1"/>
    </source>
</evidence>
<dbReference type="Proteomes" id="UP000435112">
    <property type="component" value="Unassembled WGS sequence"/>
</dbReference>
<dbReference type="InterPro" id="IPR054722">
    <property type="entry name" value="PolX-like_BBD"/>
</dbReference>
<dbReference type="PROSITE" id="PS50994">
    <property type="entry name" value="INTEGRASE"/>
    <property type="match status" value="1"/>
</dbReference>
<dbReference type="PANTHER" id="PTHR42648">
    <property type="entry name" value="TRANSPOSASE, PUTATIVE-RELATED"/>
    <property type="match status" value="1"/>
</dbReference>
<dbReference type="InterPro" id="IPR057670">
    <property type="entry name" value="SH3_retrovirus"/>
</dbReference>
<dbReference type="Pfam" id="PF25597">
    <property type="entry name" value="SH3_retrovirus"/>
    <property type="match status" value="1"/>
</dbReference>
<keyword evidence="4" id="KW-0378">Hydrolase</keyword>
<evidence type="ECO:0000256" key="1">
    <source>
        <dbReference type="ARBA" id="ARBA00022670"/>
    </source>
</evidence>
<feature type="compositionally biased region" description="Basic and acidic residues" evidence="5">
    <location>
        <begin position="1009"/>
        <end position="1031"/>
    </location>
</feature>
<feature type="region of interest" description="Disordered" evidence="5">
    <location>
        <begin position="233"/>
        <end position="274"/>
    </location>
</feature>
<evidence type="ECO:0000256" key="5">
    <source>
        <dbReference type="SAM" id="MobiDB-lite"/>
    </source>
</evidence>
<comment type="caution">
    <text evidence="8">The sequence shown here is derived from an EMBL/GenBank/DDBJ whole genome shotgun (WGS) entry which is preliminary data.</text>
</comment>
<feature type="region of interest" description="Disordered" evidence="5">
    <location>
        <begin position="921"/>
        <end position="943"/>
    </location>
</feature>
<feature type="region of interest" description="Disordered" evidence="5">
    <location>
        <begin position="817"/>
        <end position="840"/>
    </location>
</feature>
<dbReference type="Pfam" id="PF13976">
    <property type="entry name" value="gag_pre-integrs"/>
    <property type="match status" value="1"/>
</dbReference>
<dbReference type="InterPro" id="IPR012337">
    <property type="entry name" value="RNaseH-like_sf"/>
</dbReference>
<evidence type="ECO:0000256" key="4">
    <source>
        <dbReference type="ARBA" id="ARBA00022801"/>
    </source>
</evidence>
<dbReference type="InterPro" id="IPR001584">
    <property type="entry name" value="Integrase_cat-core"/>
</dbReference>
<dbReference type="OrthoDB" id="127529at2759"/>
<dbReference type="Pfam" id="PF14223">
    <property type="entry name" value="Retrotran_gag_2"/>
    <property type="match status" value="1"/>
</dbReference>
<gene>
    <name evidence="8" type="ORF">PR001_g17713</name>
    <name evidence="7" type="ORF">PR002_g18018</name>
</gene>
<dbReference type="Gene3D" id="3.30.420.10">
    <property type="entry name" value="Ribonuclease H-like superfamily/Ribonuclease H"/>
    <property type="match status" value="1"/>
</dbReference>
<dbReference type="InterPro" id="IPR039537">
    <property type="entry name" value="Retrotran_Ty1/copia-like"/>
</dbReference>
<dbReference type="InterPro" id="IPR043502">
    <property type="entry name" value="DNA/RNA_pol_sf"/>
</dbReference>
<dbReference type="InterPro" id="IPR036397">
    <property type="entry name" value="RNaseH_sf"/>
</dbReference>
<dbReference type="Proteomes" id="UP000429607">
    <property type="component" value="Unassembled WGS sequence"/>
</dbReference>
<evidence type="ECO:0000256" key="2">
    <source>
        <dbReference type="ARBA" id="ARBA00022723"/>
    </source>
</evidence>
<accession>A0A6A3K9V8</accession>
<dbReference type="GO" id="GO:0004190">
    <property type="term" value="F:aspartic-type endopeptidase activity"/>
    <property type="evidence" value="ECO:0007669"/>
    <property type="project" value="UniProtKB-KW"/>
</dbReference>
<dbReference type="InterPro" id="IPR013103">
    <property type="entry name" value="RVT_2"/>
</dbReference>
<name>A0A6A3K9V8_9STRA</name>
<dbReference type="GO" id="GO:0046872">
    <property type="term" value="F:metal ion binding"/>
    <property type="evidence" value="ECO:0007669"/>
    <property type="project" value="UniProtKB-KW"/>
</dbReference>
<feature type="compositionally biased region" description="Gly residues" evidence="5">
    <location>
        <begin position="196"/>
        <end position="207"/>
    </location>
</feature>
<feature type="compositionally biased region" description="Polar residues" evidence="5">
    <location>
        <begin position="256"/>
        <end position="268"/>
    </location>
</feature>
<evidence type="ECO:0000256" key="3">
    <source>
        <dbReference type="ARBA" id="ARBA00022750"/>
    </source>
</evidence>
<sequence>MEIAARKKDTDLYKVMTQHIKCDASFTSLQKSAWDAWQLDLQELIFSSVCTDMGQQLMDMTDGSTMWKYLCDRYEGTANDQTRAMTKRQLYAQLESAKCKQSGKVEGHLNYMCRLKARLKTVGMTVDDAVFSGMLVSSLPSNERFDRLRGFVDAGMDCVDTPEKVVAMAVTFDKANQAEEQLHRSFGAKQHSGQQNKGGGGGQGKGGSEQASSKGQGKSRSCFVCGSTDHLKASCPDRANKQSGAEGNEQQRRPRSNWTLRQDGNTSPVVALSDEEIVAEGVVTGIAMPTGPEESRGDESGDDQVAEVAELHQEVDDQEDAAVSSSWWYFDTASNSHVTGLRSHFVSFTEDTEAARTVRGLSPSIISRIAGIGTVALVNEVDGEEVVMYVDNVFYVPDAEFGLFSPGLAHEQGFEFDYDQATRSFLISWEGRRVVVATPQEATWGFQASHPSEGDIVRPGGRPLVNYTVAEGVGTLQRWHERMGHICPQYLKTMVDKGLVQGMMLTQRQQDTCDACHLAKQKKKKHRKKLDRATKEPNQVVSADLLFPGKGNGSRFEAVLEIMDGYSRLVTVHMLKNKSSKVMNNYLKEYVLWAERQAGRMIKKVITHKVMQVLTDKGGEFVNEAMEAWYNSRGIEHIQVGPKSSQLNLCERTHQSLVEMTKAMMEQSGLPRSLWPEAMRNAVYIKNRAYNKGTQGVPYDMFFGAKPDVHHIRKFGALAYVHVPVTPGRRKHQSNAKLGYVLGYAENVVGYKVYFPAEHTAKFVSDLRVAEEVVYRDRHEVDEEDVDWSSLNFSTEEQKEGDSADNVNTEMISDAASMESETNGDQSLGLEEGESDALQEDEQLADEVLQEGDHGHHGGGFAVGEQLQEEVVGSVQAAHKAGEEPDAPEAREVEHSCQAAGNEALADAADDVEAESVAGTYGTSVADEEPEDAAENGNASDEDVTVASAFVEDENGMDTYVESVHSGLEEDTGEVDLSDESGRGSMETVDASEMFDSLPCQTGKRKHRGETPSEEERVEKGADRPEPKRTRTGLREYTKRRRPGYLDDYVVNLTLNNPRVLDKNGRPIRASQIKVPRNRREMLRSKWRDFFLIAEMEEMAALKAKGVIEEIPEDEVPEDAKPVNTMWVYALKSDQYGYVVRFKARIVALGNYQRPGIDFRETFAPVARLSSFRLLMAIAAELGLDVYGGDINTAYLNAWLDIRQYLRSINGYPCQVNGHMYVVLKALYGLHQFGREWNSELNQWFLDQGYQRSLTEPCLYFKFEEETIVYVLVYVDDIFVATNDESYKEQLFKDLNDAYGLKDQGRLTQYLGVEVEQTHESIKISQGKYAREILEKFGYQDAHAVGNPMETNMRLAPLEKDEKSETSFPYREAIGMLMYLTTSTRPDLAFTLGQLSRFVGKPSAKQVGAVKRVLRYLAGTLDHGITYAKKQDEVDEVVLEGYSDSDWANDPEQRKSTTGFVFSLAGGAIA</sequence>
<reference evidence="9 10" key="1">
    <citation type="submission" date="2018-09" db="EMBL/GenBank/DDBJ databases">
        <title>Genomic investigation of the strawberry pathogen Phytophthora fragariae indicates pathogenicity is determined by transcriptional variation in three key races.</title>
        <authorList>
            <person name="Adams T.M."/>
            <person name="Armitage A.D."/>
            <person name="Sobczyk M.K."/>
            <person name="Bates H.J."/>
            <person name="Dunwell J.M."/>
            <person name="Nellist C.F."/>
            <person name="Harrison R.J."/>
        </authorList>
    </citation>
    <scope>NUCLEOTIDE SEQUENCE [LARGE SCALE GENOMIC DNA]</scope>
    <source>
        <strain evidence="8 9">SCRP249</strain>
        <strain evidence="7 10">SCRP324</strain>
    </source>
</reference>
<feature type="region of interest" description="Disordered" evidence="5">
    <location>
        <begin position="186"/>
        <end position="219"/>
    </location>
</feature>
<dbReference type="EMBL" id="QXFU01001502">
    <property type="protein sequence ID" value="KAE9001033.1"/>
    <property type="molecule type" value="Genomic_DNA"/>
</dbReference>
<dbReference type="GO" id="GO:0006508">
    <property type="term" value="P:proteolysis"/>
    <property type="evidence" value="ECO:0007669"/>
    <property type="project" value="UniProtKB-KW"/>
</dbReference>
<feature type="compositionally biased region" description="Low complexity" evidence="5">
    <location>
        <begin position="208"/>
        <end position="219"/>
    </location>
</feature>
<keyword evidence="3" id="KW-0064">Aspartyl protease</keyword>
<feature type="region of interest" description="Disordered" evidence="5">
    <location>
        <begin position="999"/>
        <end position="1031"/>
    </location>
</feature>
<feature type="compositionally biased region" description="Acidic residues" evidence="5">
    <location>
        <begin position="926"/>
        <end position="943"/>
    </location>
</feature>
<keyword evidence="2" id="KW-0479">Metal-binding</keyword>
<feature type="region of interest" description="Disordered" evidence="5">
    <location>
        <begin position="873"/>
        <end position="897"/>
    </location>
</feature>
<dbReference type="GO" id="GO:0003676">
    <property type="term" value="F:nucleic acid binding"/>
    <property type="evidence" value="ECO:0007669"/>
    <property type="project" value="InterPro"/>
</dbReference>
<dbReference type="Pfam" id="PF07727">
    <property type="entry name" value="RVT_2"/>
    <property type="match status" value="1"/>
</dbReference>